<dbReference type="GO" id="GO:0016757">
    <property type="term" value="F:glycosyltransferase activity"/>
    <property type="evidence" value="ECO:0007669"/>
    <property type="project" value="UniProtKB-KW"/>
</dbReference>
<keyword evidence="2" id="KW-0808">Transferase</keyword>
<feature type="transmembrane region" description="Helical" evidence="1">
    <location>
        <begin position="386"/>
        <end position="403"/>
    </location>
</feature>
<feature type="transmembrane region" description="Helical" evidence="1">
    <location>
        <begin position="264"/>
        <end position="286"/>
    </location>
</feature>
<feature type="transmembrane region" description="Helical" evidence="1">
    <location>
        <begin position="20"/>
        <end position="42"/>
    </location>
</feature>
<evidence type="ECO:0000256" key="1">
    <source>
        <dbReference type="SAM" id="Phobius"/>
    </source>
</evidence>
<feature type="transmembrane region" description="Helical" evidence="1">
    <location>
        <begin position="184"/>
        <end position="203"/>
    </location>
</feature>
<keyword evidence="2" id="KW-0328">Glycosyltransferase</keyword>
<feature type="transmembrane region" description="Helical" evidence="1">
    <location>
        <begin position="355"/>
        <end position="374"/>
    </location>
</feature>
<feature type="transmembrane region" description="Helical" evidence="1">
    <location>
        <begin position="135"/>
        <end position="154"/>
    </location>
</feature>
<feature type="transmembrane region" description="Helical" evidence="1">
    <location>
        <begin position="160"/>
        <end position="177"/>
    </location>
</feature>
<dbReference type="EMBL" id="JAUQSX010000004">
    <property type="protein sequence ID" value="MDO7846724.1"/>
    <property type="molecule type" value="Genomic_DNA"/>
</dbReference>
<feature type="transmembrane region" description="Helical" evidence="1">
    <location>
        <begin position="110"/>
        <end position="128"/>
    </location>
</feature>
<dbReference type="RefSeq" id="WP_305011407.1">
    <property type="nucleotide sequence ID" value="NZ_JAUQSX010000004.1"/>
</dbReference>
<sequence>MLARLRHWWQRLSRSQRWALLAGFVATIVRLSLVGKGTMAFIDERRYITAMLGLRELCAGHGLAFLQAIHSMGARPGDGLWRVIPGLGQAVLLLGFGLNPNSPPSLQVPQVFNVLVISLNALLLYKIYRRFFSVGLALMGVALYSSLVNTNVYLRHLLPYDHALFFFLWALWVLLSAPESGRLLRYVLVGLLGGISYAVYPGYFMGPALLLLVGTAQQLAARAGAGRAGRIWPLVVQLGSFLAVLVLFELSARVSNTSYFASSRYIAGTITQGSFAEGFSFIGHYYWLVESWLGVGLLLLFTAGLVMCLWTLPTFFKPNTRSSIISVELLSMVVGAFAAWLTYACLVAVGHKLVFYGRILHFFAPFVVLGALVALQAASQRRRARWLVAVGLVVAAGSFAHFVRDYRRVEYPCDVVYQLGILDSRQLVASQTNVCESNVLTYRLFGPAIRNQPIRLTPRFRLVNFAYLYPIACYRPLALDSVRVVASAPYFMKYMPYQFEGHSPAERVILQSHKFDFKVVAE</sequence>
<evidence type="ECO:0000313" key="2">
    <source>
        <dbReference type="EMBL" id="MDO7846724.1"/>
    </source>
</evidence>
<accession>A0ABT9ABJ5</accession>
<keyword evidence="3" id="KW-1185">Reference proteome</keyword>
<evidence type="ECO:0000313" key="3">
    <source>
        <dbReference type="Proteomes" id="UP001167796"/>
    </source>
</evidence>
<reference evidence="2" key="1">
    <citation type="submission" date="2023-07" db="EMBL/GenBank/DDBJ databases">
        <authorList>
            <person name="Kim M.K."/>
        </authorList>
    </citation>
    <scope>NUCLEOTIDE SEQUENCE</scope>
    <source>
        <strain evidence="2">M29</strain>
    </source>
</reference>
<feature type="transmembrane region" description="Helical" evidence="1">
    <location>
        <begin position="324"/>
        <end position="349"/>
    </location>
</feature>
<dbReference type="Proteomes" id="UP001167796">
    <property type="component" value="Unassembled WGS sequence"/>
</dbReference>
<keyword evidence="1" id="KW-0472">Membrane</keyword>
<keyword evidence="1" id="KW-1133">Transmembrane helix</keyword>
<name>A0ABT9ABJ5_9BACT</name>
<feature type="transmembrane region" description="Helical" evidence="1">
    <location>
        <begin position="292"/>
        <end position="312"/>
    </location>
</feature>
<protein>
    <submittedName>
        <fullName evidence="2">Glycosyltransferase family 39 protein</fullName>
        <ecNumber evidence="2">2.4.-.-</ecNumber>
    </submittedName>
</protein>
<organism evidence="2 3">
    <name type="scientific">Hymenobacter mellowenesis</name>
    <dbReference type="NCBI Taxonomy" id="3063995"/>
    <lineage>
        <taxon>Bacteria</taxon>
        <taxon>Pseudomonadati</taxon>
        <taxon>Bacteroidota</taxon>
        <taxon>Cytophagia</taxon>
        <taxon>Cytophagales</taxon>
        <taxon>Hymenobacteraceae</taxon>
        <taxon>Hymenobacter</taxon>
    </lineage>
</organism>
<dbReference type="EC" id="2.4.-.-" evidence="2"/>
<keyword evidence="1" id="KW-0812">Transmembrane</keyword>
<gene>
    <name evidence="2" type="ORF">Q5H92_10180</name>
</gene>
<proteinExistence type="predicted"/>
<feature type="transmembrane region" description="Helical" evidence="1">
    <location>
        <begin position="231"/>
        <end position="252"/>
    </location>
</feature>
<comment type="caution">
    <text evidence="2">The sequence shown here is derived from an EMBL/GenBank/DDBJ whole genome shotgun (WGS) entry which is preliminary data.</text>
</comment>